<evidence type="ECO:0000256" key="1">
    <source>
        <dbReference type="SAM" id="SignalP"/>
    </source>
</evidence>
<comment type="caution">
    <text evidence="2">The sequence shown here is derived from an EMBL/GenBank/DDBJ whole genome shotgun (WGS) entry which is preliminary data.</text>
</comment>
<protein>
    <submittedName>
        <fullName evidence="2">Uncharacterized protein</fullName>
    </submittedName>
</protein>
<proteinExistence type="predicted"/>
<feature type="chain" id="PRO_5030737080" evidence="1">
    <location>
        <begin position="20"/>
        <end position="150"/>
    </location>
</feature>
<feature type="signal peptide" evidence="1">
    <location>
        <begin position="1"/>
        <end position="19"/>
    </location>
</feature>
<evidence type="ECO:0000313" key="2">
    <source>
        <dbReference type="EMBL" id="NOI11196.1"/>
    </source>
</evidence>
<dbReference type="RefSeq" id="WP_031831007.1">
    <property type="nucleotide sequence ID" value="NZ_JAGDLQ010000012.1"/>
</dbReference>
<sequence>MKKLMTTTVLVLAASSVQAENPKNDVTLKLSANTVPCYGNVAGMCEQDGESFTHNQFVSIVSGEPSLVKSIHYFSNRDDKIILEYTTLEMDYIERMANVIGIESLNYTSVLGLDGGRSDYLEQQKLIVQKDCPKKNGCQPLIEFINNLAR</sequence>
<dbReference type="AlphaFoldDB" id="A0A7Y4B6K0"/>
<keyword evidence="1" id="KW-0732">Signal</keyword>
<reference evidence="2 3" key="1">
    <citation type="submission" date="2019-09" db="EMBL/GenBank/DDBJ databases">
        <title>Draft genome sequencing and comparative genomics of hatchery-associated Vibrios.</title>
        <authorList>
            <person name="Kehlet-Delgado H."/>
            <person name="Mueller R.S."/>
        </authorList>
    </citation>
    <scope>NUCLEOTIDE SEQUENCE [LARGE SCALE GENOMIC DNA]</scope>
    <source>
        <strain evidence="2 3">081416A</strain>
    </source>
</reference>
<organism evidence="2 3">
    <name type="scientific">Vibrio alginolyticus</name>
    <dbReference type="NCBI Taxonomy" id="663"/>
    <lineage>
        <taxon>Bacteria</taxon>
        <taxon>Pseudomonadati</taxon>
        <taxon>Pseudomonadota</taxon>
        <taxon>Gammaproteobacteria</taxon>
        <taxon>Vibrionales</taxon>
        <taxon>Vibrionaceae</taxon>
        <taxon>Vibrio</taxon>
    </lineage>
</organism>
<dbReference type="Proteomes" id="UP000532247">
    <property type="component" value="Unassembled WGS sequence"/>
</dbReference>
<evidence type="ECO:0000313" key="3">
    <source>
        <dbReference type="Proteomes" id="UP000532247"/>
    </source>
</evidence>
<dbReference type="EMBL" id="VTYF01000015">
    <property type="protein sequence ID" value="NOI11196.1"/>
    <property type="molecule type" value="Genomic_DNA"/>
</dbReference>
<name>A0A7Y4B6K0_VIBAL</name>
<gene>
    <name evidence="2" type="ORF">F0254_20385</name>
</gene>
<accession>A0A7Y4B6K0</accession>